<comment type="subcellular location">
    <subcellularLocation>
        <location evidence="1">Nucleus</location>
    </subcellularLocation>
</comment>
<keyword evidence="4" id="KW-0862">Zinc</keyword>
<feature type="region of interest" description="Disordered" evidence="10">
    <location>
        <begin position="259"/>
        <end position="278"/>
    </location>
</feature>
<evidence type="ECO:0000259" key="11">
    <source>
        <dbReference type="PROSITE" id="PS50114"/>
    </source>
</evidence>
<dbReference type="PROSITE" id="PS00344">
    <property type="entry name" value="GATA_ZN_FINGER_1"/>
    <property type="match status" value="1"/>
</dbReference>
<protein>
    <recommendedName>
        <fullName evidence="11">GATA-type domain-containing protein</fullName>
    </recommendedName>
</protein>
<evidence type="ECO:0000256" key="5">
    <source>
        <dbReference type="ARBA" id="ARBA00023015"/>
    </source>
</evidence>
<dbReference type="GO" id="GO:0000981">
    <property type="term" value="F:DNA-binding transcription factor activity, RNA polymerase II-specific"/>
    <property type="evidence" value="ECO:0007669"/>
    <property type="project" value="TreeGrafter"/>
</dbReference>
<proteinExistence type="predicted"/>
<dbReference type="GO" id="GO:0045944">
    <property type="term" value="P:positive regulation of transcription by RNA polymerase II"/>
    <property type="evidence" value="ECO:0007669"/>
    <property type="project" value="TreeGrafter"/>
</dbReference>
<dbReference type="OrthoDB" id="515401at2759"/>
<dbReference type="InterPro" id="IPR000679">
    <property type="entry name" value="Znf_GATA"/>
</dbReference>
<dbReference type="Pfam" id="PF00320">
    <property type="entry name" value="GATA"/>
    <property type="match status" value="1"/>
</dbReference>
<reference evidence="12 13" key="1">
    <citation type="journal article" date="2014" name="Genome Announc.">
        <title>Draft genome sequence of Sclerotinia borealis, a psychrophilic plant pathogenic fungus.</title>
        <authorList>
            <person name="Mardanov A.V."/>
            <person name="Beletsky A.V."/>
            <person name="Kadnikov V.V."/>
            <person name="Ignatov A.N."/>
            <person name="Ravin N.V."/>
        </authorList>
    </citation>
    <scope>NUCLEOTIDE SEQUENCE [LARGE SCALE GENOMIC DNA]</scope>
    <source>
        <strain evidence="13">F-4157</strain>
    </source>
</reference>
<feature type="compositionally biased region" description="Low complexity" evidence="10">
    <location>
        <begin position="863"/>
        <end position="880"/>
    </location>
</feature>
<dbReference type="STRING" id="1432307.W9CV26"/>
<dbReference type="GO" id="GO:0008270">
    <property type="term" value="F:zinc ion binding"/>
    <property type="evidence" value="ECO:0007669"/>
    <property type="project" value="UniProtKB-KW"/>
</dbReference>
<evidence type="ECO:0000256" key="3">
    <source>
        <dbReference type="ARBA" id="ARBA00022771"/>
    </source>
</evidence>
<evidence type="ECO:0000256" key="9">
    <source>
        <dbReference type="PROSITE-ProRule" id="PRU00094"/>
    </source>
</evidence>
<dbReference type="SUPFAM" id="SSF57716">
    <property type="entry name" value="Glucocorticoid receptor-like (DNA-binding domain)"/>
    <property type="match status" value="1"/>
</dbReference>
<evidence type="ECO:0000313" key="13">
    <source>
        <dbReference type="Proteomes" id="UP000019487"/>
    </source>
</evidence>
<dbReference type="Pfam" id="PF08550">
    <property type="entry name" value="GATA_AreA"/>
    <property type="match status" value="1"/>
</dbReference>
<feature type="compositionally biased region" description="Polar residues" evidence="10">
    <location>
        <begin position="637"/>
        <end position="673"/>
    </location>
</feature>
<dbReference type="PANTHER" id="PTHR10071:SF281">
    <property type="entry name" value="BOX A-BINDING FACTOR-RELATED"/>
    <property type="match status" value="1"/>
</dbReference>
<feature type="compositionally biased region" description="Basic and acidic residues" evidence="10">
    <location>
        <begin position="170"/>
        <end position="182"/>
    </location>
</feature>
<accession>W9CV26</accession>
<feature type="compositionally biased region" description="Low complexity" evidence="10">
    <location>
        <begin position="29"/>
        <end position="40"/>
    </location>
</feature>
<feature type="region of interest" description="Disordered" evidence="10">
    <location>
        <begin position="1"/>
        <end position="101"/>
    </location>
</feature>
<evidence type="ECO:0000256" key="10">
    <source>
        <dbReference type="SAM" id="MobiDB-lite"/>
    </source>
</evidence>
<feature type="region of interest" description="Disordered" evidence="10">
    <location>
        <begin position="800"/>
        <end position="919"/>
    </location>
</feature>
<keyword evidence="2" id="KW-0479">Metal-binding</keyword>
<dbReference type="EMBL" id="AYSA01000041">
    <property type="protein sequence ID" value="ESZ98449.1"/>
    <property type="molecule type" value="Genomic_DNA"/>
</dbReference>
<feature type="compositionally biased region" description="Basic and acidic residues" evidence="10">
    <location>
        <begin position="43"/>
        <end position="54"/>
    </location>
</feature>
<keyword evidence="7" id="KW-0804">Transcription</keyword>
<dbReference type="PROSITE" id="PS50114">
    <property type="entry name" value="GATA_ZN_FINGER_2"/>
    <property type="match status" value="1"/>
</dbReference>
<dbReference type="FunFam" id="3.30.50.10:FF:000007">
    <property type="entry name" value="Nitrogen regulatory AreA, N-terminal"/>
    <property type="match status" value="1"/>
</dbReference>
<evidence type="ECO:0000256" key="4">
    <source>
        <dbReference type="ARBA" id="ARBA00022833"/>
    </source>
</evidence>
<feature type="compositionally biased region" description="Polar residues" evidence="10">
    <location>
        <begin position="779"/>
        <end position="788"/>
    </location>
</feature>
<keyword evidence="8" id="KW-0539">Nucleus</keyword>
<name>W9CV26_SCLBF</name>
<evidence type="ECO:0000256" key="6">
    <source>
        <dbReference type="ARBA" id="ARBA00023063"/>
    </source>
</evidence>
<sequence>MPGTAQYLERGGLLQRFRDSSEDWHSSEESQSNNTTSSGSIETQHDLRFPRRPENQSTHPTSANQLSNTYQISSDQTKSPGASAKAQEGKLDHPASSRARDDLLGESFFSTWKDGSAGDELDNTDEMQKKDPLATQIWKLYSKTKKNLPNQERLENLTWRMMAMNLRKRKQEENARSSRQDHQIQISQGPSGIAQLRKSTDQTAVDISDAMNLDDFIFSDSISTPADIATSPSPELTKREVDRSSNTVASAIPIKMRKESTQQFSVPQSVPVPHHAPRSNEEFNYVQRHVRKTSIDERRARKRPADFSPQVNSIMIPNDPDHDDLQEYSLNQSHAPFSSHGITGVPFQLDTFNMDNDPIITSAGPFQQNFNFSPSHSPLVPHGPFSSMYNNASMPSSSLNSNDYYSPPGSAYPSAVSTPQPIPEGQEMYFQHGMNMRHQRPHTFSQGPSSLSNSMAPQYMYNGNGGSMFSAVTASGPTNNAYASAGGFGLSQHIDPAQVFQPDHPVRSPSVHIGQDNMFSFGGDSDNDDDESQVFADRALMLQHDFVQSPLDDQNMDMHGNGSLQWDTSLSGQFTTQAARYPGGPPRKQVTIGGTEMVSSPLEWDGSGGSLGRHHGSTQSVSDNRTASDRRQKVPRTASTPNAVLLGQNSMFDNSGPNSPPDANNMSGFSSVAPSRPGSPGGSKHGSTTNLAAAGGQGDNGLPTTCTNCFTQTTPLWRRNPEGHPLCNACGLFLKLHGVVRPLSLKTDVIKKRNRGSGATLPIGTSGGASTRASKKMGTMSSGPNTRKNSMVAVTSMANTAPPTQVTTPTSSHGRNANESASPPSIAGSLGNGGSTAGSTPTSYHGSAGSSSGTTGVSGGKGVVPIAAAPPKATPGPGAASSMPRSNAMPKRQRRHSKSVSAIESMDIDSPETSTDSNEAAKSIGMGMMAAPNGSMTNMGLSNGFGMPARPMMGPGGSGIPMGMGGSQHGMVMNSQNGANGSGAGPQEWEWLTMSL</sequence>
<dbReference type="InterPro" id="IPR013860">
    <property type="entry name" value="AreA_GATA"/>
</dbReference>
<keyword evidence="5" id="KW-0805">Transcription regulation</keyword>
<dbReference type="HOGENOM" id="CLU_009509_0_0_1"/>
<evidence type="ECO:0000256" key="8">
    <source>
        <dbReference type="ARBA" id="ARBA00023242"/>
    </source>
</evidence>
<organism evidence="12 13">
    <name type="scientific">Sclerotinia borealis (strain F-4128)</name>
    <dbReference type="NCBI Taxonomy" id="1432307"/>
    <lineage>
        <taxon>Eukaryota</taxon>
        <taxon>Fungi</taxon>
        <taxon>Dikarya</taxon>
        <taxon>Ascomycota</taxon>
        <taxon>Pezizomycotina</taxon>
        <taxon>Leotiomycetes</taxon>
        <taxon>Helotiales</taxon>
        <taxon>Sclerotiniaceae</taxon>
        <taxon>Sclerotinia</taxon>
    </lineage>
</organism>
<evidence type="ECO:0000256" key="7">
    <source>
        <dbReference type="ARBA" id="ARBA00023163"/>
    </source>
</evidence>
<dbReference type="GO" id="GO:0042128">
    <property type="term" value="P:nitrate assimilation"/>
    <property type="evidence" value="ECO:0007669"/>
    <property type="project" value="UniProtKB-KW"/>
</dbReference>
<dbReference type="Proteomes" id="UP000019487">
    <property type="component" value="Unassembled WGS sequence"/>
</dbReference>
<dbReference type="GO" id="GO:0000978">
    <property type="term" value="F:RNA polymerase II cis-regulatory region sequence-specific DNA binding"/>
    <property type="evidence" value="ECO:0007669"/>
    <property type="project" value="TreeGrafter"/>
</dbReference>
<feature type="compositionally biased region" description="Basic and acidic residues" evidence="10">
    <location>
        <begin position="16"/>
        <end position="28"/>
    </location>
</feature>
<keyword evidence="6" id="KW-0534">Nitrate assimilation</keyword>
<feature type="region of interest" description="Disordered" evidence="10">
    <location>
        <begin position="755"/>
        <end position="788"/>
    </location>
</feature>
<dbReference type="GO" id="GO:0005634">
    <property type="term" value="C:nucleus"/>
    <property type="evidence" value="ECO:0007669"/>
    <property type="project" value="UniProtKB-SubCell"/>
</dbReference>
<dbReference type="SMART" id="SM00401">
    <property type="entry name" value="ZnF_GATA"/>
    <property type="match status" value="1"/>
</dbReference>
<dbReference type="AlphaFoldDB" id="W9CV26"/>
<evidence type="ECO:0000313" key="12">
    <source>
        <dbReference type="EMBL" id="ESZ98449.1"/>
    </source>
</evidence>
<dbReference type="GO" id="GO:0000122">
    <property type="term" value="P:negative regulation of transcription by RNA polymerase II"/>
    <property type="evidence" value="ECO:0007669"/>
    <property type="project" value="TreeGrafter"/>
</dbReference>
<dbReference type="InterPro" id="IPR039355">
    <property type="entry name" value="Transcription_factor_GATA"/>
</dbReference>
<keyword evidence="13" id="KW-1185">Reference proteome</keyword>
<feature type="compositionally biased region" description="Polar residues" evidence="10">
    <location>
        <begin position="55"/>
        <end position="80"/>
    </location>
</feature>
<evidence type="ECO:0000256" key="1">
    <source>
        <dbReference type="ARBA" id="ARBA00004123"/>
    </source>
</evidence>
<keyword evidence="3 9" id="KW-0863">Zinc-finger</keyword>
<dbReference type="PANTHER" id="PTHR10071">
    <property type="entry name" value="TRANSCRIPTION FACTOR GATA FAMILY MEMBER"/>
    <property type="match status" value="1"/>
</dbReference>
<dbReference type="PRINTS" id="PR00619">
    <property type="entry name" value="GATAZNFINGER"/>
</dbReference>
<feature type="compositionally biased region" description="Low complexity" evidence="10">
    <location>
        <begin position="842"/>
        <end position="855"/>
    </location>
</feature>
<comment type="caution">
    <text evidence="12">The sequence shown here is derived from an EMBL/GenBank/DDBJ whole genome shotgun (WGS) entry which is preliminary data.</text>
</comment>
<feature type="region of interest" description="Disordered" evidence="10">
    <location>
        <begin position="598"/>
        <end position="696"/>
    </location>
</feature>
<feature type="domain" description="GATA-type" evidence="11">
    <location>
        <begin position="700"/>
        <end position="753"/>
    </location>
</feature>
<gene>
    <name evidence="12" type="ORF">SBOR_1111</name>
</gene>
<feature type="compositionally biased region" description="Polar residues" evidence="10">
    <location>
        <begin position="800"/>
        <end position="823"/>
    </location>
</feature>
<dbReference type="CDD" id="cd00202">
    <property type="entry name" value="ZnF_GATA"/>
    <property type="match status" value="1"/>
</dbReference>
<dbReference type="Gene3D" id="3.30.50.10">
    <property type="entry name" value="Erythroid Transcription Factor GATA-1, subunit A"/>
    <property type="match status" value="1"/>
</dbReference>
<feature type="region of interest" description="Disordered" evidence="10">
    <location>
        <begin position="168"/>
        <end position="200"/>
    </location>
</feature>
<feature type="compositionally biased region" description="Basic and acidic residues" evidence="10">
    <location>
        <begin position="87"/>
        <end position="101"/>
    </location>
</feature>
<evidence type="ECO:0000256" key="2">
    <source>
        <dbReference type="ARBA" id="ARBA00022723"/>
    </source>
</evidence>
<dbReference type="InterPro" id="IPR013088">
    <property type="entry name" value="Znf_NHR/GATA"/>
</dbReference>